<dbReference type="EMBL" id="OU594966">
    <property type="protein sequence ID" value="CAG9287341.1"/>
    <property type="molecule type" value="Genomic_DNA"/>
</dbReference>
<keyword evidence="7" id="KW-0732">Signal</keyword>
<gene>
    <name evidence="8" type="ORF">PTTT1_LOCUS35240</name>
</gene>
<dbReference type="CDD" id="cd15904">
    <property type="entry name" value="TSPO_MBR"/>
    <property type="match status" value="1"/>
</dbReference>
<comment type="similarity">
    <text evidence="2">Belongs to the TspO/BZRP family.</text>
</comment>
<dbReference type="OMA" id="KLETRSC"/>
<evidence type="ECO:0000256" key="2">
    <source>
        <dbReference type="ARBA" id="ARBA00007524"/>
    </source>
</evidence>
<dbReference type="Gene3D" id="1.20.1260.100">
    <property type="entry name" value="TspO/MBR protein"/>
    <property type="match status" value="1"/>
</dbReference>
<evidence type="ECO:0008006" key="9">
    <source>
        <dbReference type="Google" id="ProtNLM"/>
    </source>
</evidence>
<keyword evidence="5 6" id="KW-0472">Membrane</keyword>
<dbReference type="InterPro" id="IPR004307">
    <property type="entry name" value="TspO_MBR"/>
</dbReference>
<sequence length="284" mass="30711">MRTFSCLLLAVACTISQSIQASIIPSFSRTSTSITRRSKRLTTSTLAFVDGNHVRGGSTKTIKSCADADWKLALKAGVATALETIGLVGVIAGTKTLASRFSVPFLTKMVGGLPIVQWTSLGIVIFGSSAVKSVTDGGVSVASAQVFRPNVTPGDPNWYSNLKKPWFNPPAWVFPVMWLIVAKPTQLWAVSRVLKRTSTIPYWPTLSVYCAHLSLGDTWNQIFFGCQRIRLGSGVITAFWGMLAFSSKLFANIDPTAGYLLLPTLAWVTVASSLNFAIDRLNVD</sequence>
<evidence type="ECO:0000313" key="8">
    <source>
        <dbReference type="EMBL" id="CAG9287341.1"/>
    </source>
</evidence>
<organism evidence="8">
    <name type="scientific">Phaeodactylum tricornutum</name>
    <name type="common">Diatom</name>
    <dbReference type="NCBI Taxonomy" id="2850"/>
    <lineage>
        <taxon>Eukaryota</taxon>
        <taxon>Sar</taxon>
        <taxon>Stramenopiles</taxon>
        <taxon>Ochrophyta</taxon>
        <taxon>Bacillariophyta</taxon>
        <taxon>Bacillariophyceae</taxon>
        <taxon>Bacillariophycidae</taxon>
        <taxon>Naviculales</taxon>
        <taxon>Phaeodactylaceae</taxon>
        <taxon>Phaeodactylum</taxon>
    </lineage>
</organism>
<dbReference type="PANTHER" id="PTHR10057">
    <property type="entry name" value="PERIPHERAL-TYPE BENZODIAZEPINE RECEPTOR"/>
    <property type="match status" value="1"/>
</dbReference>
<dbReference type="GO" id="GO:0033013">
    <property type="term" value="P:tetrapyrrole metabolic process"/>
    <property type="evidence" value="ECO:0007669"/>
    <property type="project" value="UniProtKB-ARBA"/>
</dbReference>
<keyword evidence="3 6" id="KW-0812">Transmembrane</keyword>
<evidence type="ECO:0000256" key="7">
    <source>
        <dbReference type="SAM" id="SignalP"/>
    </source>
</evidence>
<feature type="transmembrane region" description="Helical" evidence="6">
    <location>
        <begin position="258"/>
        <end position="278"/>
    </location>
</feature>
<proteinExistence type="inferred from homology"/>
<feature type="signal peptide" evidence="7">
    <location>
        <begin position="1"/>
        <end position="21"/>
    </location>
</feature>
<evidence type="ECO:0000256" key="1">
    <source>
        <dbReference type="ARBA" id="ARBA00004141"/>
    </source>
</evidence>
<reference evidence="8" key="1">
    <citation type="submission" date="2022-02" db="EMBL/GenBank/DDBJ databases">
        <authorList>
            <person name="Giguere J D."/>
        </authorList>
    </citation>
    <scope>NUCLEOTIDE SEQUENCE</scope>
    <source>
        <strain evidence="8">CCAP 1055/1</strain>
    </source>
</reference>
<dbReference type="Proteomes" id="UP000836788">
    <property type="component" value="Chromosome 25"/>
</dbReference>
<accession>A0A8J9TS82</accession>
<name>A0A8J9TS82_PHATR</name>
<dbReference type="GO" id="GO:0016020">
    <property type="term" value="C:membrane"/>
    <property type="evidence" value="ECO:0007669"/>
    <property type="project" value="UniProtKB-SubCell"/>
</dbReference>
<keyword evidence="4 6" id="KW-1133">Transmembrane helix</keyword>
<feature type="chain" id="PRO_5035452467" description="Tryptophan-rich sensory protein" evidence="7">
    <location>
        <begin position="22"/>
        <end position="284"/>
    </location>
</feature>
<dbReference type="FunFam" id="1.20.1260.100:FF:000001">
    <property type="entry name" value="translocator protein 2"/>
    <property type="match status" value="1"/>
</dbReference>
<dbReference type="Pfam" id="PF03073">
    <property type="entry name" value="TspO_MBR"/>
    <property type="match status" value="1"/>
</dbReference>
<feature type="transmembrane region" description="Helical" evidence="6">
    <location>
        <begin position="231"/>
        <end position="251"/>
    </location>
</feature>
<dbReference type="PANTHER" id="PTHR10057:SF0">
    <property type="entry name" value="TRANSLOCATOR PROTEIN"/>
    <property type="match status" value="1"/>
</dbReference>
<dbReference type="InterPro" id="IPR038330">
    <property type="entry name" value="TspO/MBR-related_sf"/>
</dbReference>
<evidence type="ECO:0000256" key="5">
    <source>
        <dbReference type="ARBA" id="ARBA00023136"/>
    </source>
</evidence>
<evidence type="ECO:0000256" key="3">
    <source>
        <dbReference type="ARBA" id="ARBA00022692"/>
    </source>
</evidence>
<comment type="subcellular location">
    <subcellularLocation>
        <location evidence="1">Membrane</location>
        <topology evidence="1">Multi-pass membrane protein</topology>
    </subcellularLocation>
</comment>
<evidence type="ECO:0000256" key="6">
    <source>
        <dbReference type="SAM" id="Phobius"/>
    </source>
</evidence>
<dbReference type="AlphaFoldDB" id="A0A8J9TS82"/>
<protein>
    <recommendedName>
        <fullName evidence="9">Tryptophan-rich sensory protein</fullName>
    </recommendedName>
</protein>
<evidence type="ECO:0000256" key="4">
    <source>
        <dbReference type="ARBA" id="ARBA00022989"/>
    </source>
</evidence>